<dbReference type="PANTHER" id="PTHR12919:SF20">
    <property type="entry name" value="SMALL RIBOSOMAL SUBUNIT PROTEIN BS16M"/>
    <property type="match status" value="1"/>
</dbReference>
<evidence type="ECO:0000256" key="1">
    <source>
        <dbReference type="ARBA" id="ARBA00022980"/>
    </source>
</evidence>
<dbReference type="Gene3D" id="3.30.1320.10">
    <property type="match status" value="1"/>
</dbReference>
<keyword evidence="2 3" id="KW-0687">Ribonucleoprotein</keyword>
<dbReference type="EMBL" id="JACXWD010000013">
    <property type="protein sequence ID" value="MBD3867645.1"/>
    <property type="molecule type" value="Genomic_DNA"/>
</dbReference>
<evidence type="ECO:0000313" key="4">
    <source>
        <dbReference type="EMBL" id="MBD3867645.1"/>
    </source>
</evidence>
<dbReference type="PANTHER" id="PTHR12919">
    <property type="entry name" value="30S RIBOSOMAL PROTEIN S16"/>
    <property type="match status" value="1"/>
</dbReference>
<dbReference type="GO" id="GO:0006412">
    <property type="term" value="P:translation"/>
    <property type="evidence" value="ECO:0007669"/>
    <property type="project" value="UniProtKB-UniRule"/>
</dbReference>
<name>A0A8J6XYJ7_9BACT</name>
<evidence type="ECO:0000256" key="3">
    <source>
        <dbReference type="HAMAP-Rule" id="MF_00385"/>
    </source>
</evidence>
<accession>A0A8J6XYJ7</accession>
<reference evidence="4 5" key="1">
    <citation type="submission" date="2020-08" db="EMBL/GenBank/DDBJ databases">
        <title>Acidobacteriota in marine sediments use diverse sulfur dissimilation pathways.</title>
        <authorList>
            <person name="Wasmund K."/>
        </authorList>
    </citation>
    <scope>NUCLEOTIDE SEQUENCE [LARGE SCALE GENOMIC DNA]</scope>
    <source>
        <strain evidence="4">MAG AM4</strain>
    </source>
</reference>
<dbReference type="AlphaFoldDB" id="A0A8J6XYJ7"/>
<evidence type="ECO:0000256" key="2">
    <source>
        <dbReference type="ARBA" id="ARBA00023274"/>
    </source>
</evidence>
<dbReference type="InterPro" id="IPR023803">
    <property type="entry name" value="Ribosomal_bS16_dom_sf"/>
</dbReference>
<protein>
    <recommendedName>
        <fullName evidence="3">Small ribosomal subunit protein bS16</fullName>
    </recommendedName>
</protein>
<dbReference type="GO" id="GO:0015935">
    <property type="term" value="C:small ribosomal subunit"/>
    <property type="evidence" value="ECO:0007669"/>
    <property type="project" value="TreeGrafter"/>
</dbReference>
<dbReference type="SUPFAM" id="SSF54565">
    <property type="entry name" value="Ribosomal protein S16"/>
    <property type="match status" value="1"/>
</dbReference>
<comment type="similarity">
    <text evidence="3">Belongs to the bacterial ribosomal protein bS16 family.</text>
</comment>
<dbReference type="HAMAP" id="MF_00385">
    <property type="entry name" value="Ribosomal_bS16"/>
    <property type="match status" value="1"/>
</dbReference>
<sequence length="82" mass="9052">MVLKIRLRRMGSKQDTCYRVVVSDSRKTPGSRFVDSIGTYDPRTSPGTIRIDIDKADAWISKGATPSGTVKTLLVKARKPTV</sequence>
<organism evidence="4 5">
    <name type="scientific">Candidatus Polarisedimenticola svalbardensis</name>
    <dbReference type="NCBI Taxonomy" id="2886004"/>
    <lineage>
        <taxon>Bacteria</taxon>
        <taxon>Pseudomonadati</taxon>
        <taxon>Acidobacteriota</taxon>
        <taxon>Candidatus Polarisedimenticolia</taxon>
        <taxon>Candidatus Polarisedimenticolales</taxon>
        <taxon>Candidatus Polarisedimenticolaceae</taxon>
        <taxon>Candidatus Polarisedimenticola</taxon>
    </lineage>
</organism>
<dbReference type="Proteomes" id="UP000648239">
    <property type="component" value="Unassembled WGS sequence"/>
</dbReference>
<dbReference type="Pfam" id="PF00886">
    <property type="entry name" value="Ribosomal_S16"/>
    <property type="match status" value="1"/>
</dbReference>
<evidence type="ECO:0000313" key="5">
    <source>
        <dbReference type="Proteomes" id="UP000648239"/>
    </source>
</evidence>
<dbReference type="InterPro" id="IPR000307">
    <property type="entry name" value="Ribosomal_bS16"/>
</dbReference>
<keyword evidence="1 3" id="KW-0689">Ribosomal protein</keyword>
<proteinExistence type="inferred from homology"/>
<dbReference type="NCBIfam" id="TIGR00002">
    <property type="entry name" value="S16"/>
    <property type="match status" value="1"/>
</dbReference>
<dbReference type="GO" id="GO:0005737">
    <property type="term" value="C:cytoplasm"/>
    <property type="evidence" value="ECO:0007669"/>
    <property type="project" value="UniProtKB-ARBA"/>
</dbReference>
<dbReference type="GO" id="GO:0003735">
    <property type="term" value="F:structural constituent of ribosome"/>
    <property type="evidence" value="ECO:0007669"/>
    <property type="project" value="InterPro"/>
</dbReference>
<comment type="caution">
    <text evidence="4">The sequence shown here is derived from an EMBL/GenBank/DDBJ whole genome shotgun (WGS) entry which is preliminary data.</text>
</comment>
<gene>
    <name evidence="3 4" type="primary">rpsP</name>
    <name evidence="4" type="ORF">IFK94_05925</name>
</gene>